<evidence type="ECO:0000256" key="1">
    <source>
        <dbReference type="SAM" id="Phobius"/>
    </source>
</evidence>
<feature type="transmembrane region" description="Helical" evidence="1">
    <location>
        <begin position="138"/>
        <end position="157"/>
    </location>
</feature>
<name>A0A417YU46_9BACI</name>
<keyword evidence="1" id="KW-1133">Transmembrane helix</keyword>
<keyword evidence="4" id="KW-1185">Reference proteome</keyword>
<organism evidence="3 4">
    <name type="scientific">Neobacillus notoginsengisoli</name>
    <dbReference type="NCBI Taxonomy" id="1578198"/>
    <lineage>
        <taxon>Bacteria</taxon>
        <taxon>Bacillati</taxon>
        <taxon>Bacillota</taxon>
        <taxon>Bacilli</taxon>
        <taxon>Bacillales</taxon>
        <taxon>Bacillaceae</taxon>
        <taxon>Neobacillus</taxon>
    </lineage>
</organism>
<dbReference type="OrthoDB" id="2989824at2"/>
<proteinExistence type="predicted"/>
<comment type="caution">
    <text evidence="3">The sequence shown here is derived from an EMBL/GenBank/DDBJ whole genome shotgun (WGS) entry which is preliminary data.</text>
</comment>
<dbReference type="EMBL" id="QWEG01000006">
    <property type="protein sequence ID" value="RHW40662.1"/>
    <property type="molecule type" value="Genomic_DNA"/>
</dbReference>
<dbReference type="Proteomes" id="UP000284416">
    <property type="component" value="Unassembled WGS sequence"/>
</dbReference>
<dbReference type="Pfam" id="PF18917">
    <property type="entry name" value="LiaI-LiaF-like_TM1"/>
    <property type="match status" value="1"/>
</dbReference>
<dbReference type="InterPro" id="IPR043726">
    <property type="entry name" value="LiaI-LiaF-like_TM1"/>
</dbReference>
<dbReference type="RefSeq" id="WP_118920779.1">
    <property type="nucleotide sequence ID" value="NZ_QWEG01000006.1"/>
</dbReference>
<evidence type="ECO:0000313" key="4">
    <source>
        <dbReference type="Proteomes" id="UP000284416"/>
    </source>
</evidence>
<evidence type="ECO:0000259" key="2">
    <source>
        <dbReference type="Pfam" id="PF18917"/>
    </source>
</evidence>
<evidence type="ECO:0000313" key="3">
    <source>
        <dbReference type="EMBL" id="RHW40662.1"/>
    </source>
</evidence>
<feature type="transmembrane region" description="Helical" evidence="1">
    <location>
        <begin position="33"/>
        <end position="52"/>
    </location>
</feature>
<keyword evidence="1" id="KW-0472">Membrane</keyword>
<sequence>MKNRQLFPGIVLIGFGAYFFMEKSEIELLEKFYTWPTLLLIVGIAFLCQGYLTREHDAILPGTILTGLGGHFHIAGNVQSWPPDTGTFMAIIALGFLLRYQKTGNGLFHGLLFLAVAILLIFTEQVDALFGQTGSSMTLVWKFWPAILLAIGAWLVFAKRR</sequence>
<reference evidence="3 4" key="1">
    <citation type="journal article" date="2017" name="Int. J. Syst. Evol. Microbiol.">
        <title>Bacillus notoginsengisoli sp. nov., a novel bacterium isolated from the rhizosphere of Panax notoginseng.</title>
        <authorList>
            <person name="Zhang M.Y."/>
            <person name="Cheng J."/>
            <person name="Cai Y."/>
            <person name="Zhang T.Y."/>
            <person name="Wu Y.Y."/>
            <person name="Manikprabhu D."/>
            <person name="Li W.J."/>
            <person name="Zhang Y.X."/>
        </authorList>
    </citation>
    <scope>NUCLEOTIDE SEQUENCE [LARGE SCALE GENOMIC DNA]</scope>
    <source>
        <strain evidence="3 4">JCM 30743</strain>
    </source>
</reference>
<dbReference type="AlphaFoldDB" id="A0A417YU46"/>
<accession>A0A417YU46</accession>
<feature type="transmembrane region" description="Helical" evidence="1">
    <location>
        <begin position="6"/>
        <end position="21"/>
    </location>
</feature>
<feature type="transmembrane region" description="Helical" evidence="1">
    <location>
        <begin position="81"/>
        <end position="100"/>
    </location>
</feature>
<gene>
    <name evidence="3" type="ORF">D1B31_10720</name>
</gene>
<keyword evidence="1" id="KW-0812">Transmembrane</keyword>
<protein>
    <recommendedName>
        <fullName evidence="2">LiaI-LiaF-like transmembrane region domain-containing protein</fullName>
    </recommendedName>
</protein>
<feature type="domain" description="LiaI-LiaF-like transmembrane region" evidence="2">
    <location>
        <begin position="6"/>
        <end position="47"/>
    </location>
</feature>
<feature type="transmembrane region" description="Helical" evidence="1">
    <location>
        <begin position="107"/>
        <end position="126"/>
    </location>
</feature>